<accession>A0ABR0M6A1</accession>
<feature type="non-terminal residue" evidence="8">
    <location>
        <position position="419"/>
    </location>
</feature>
<dbReference type="SUPFAM" id="SSF117289">
    <property type="entry name" value="Nucleoporin domain"/>
    <property type="match status" value="1"/>
</dbReference>
<comment type="caution">
    <text evidence="8">The sequence shown here is derived from an EMBL/GenBank/DDBJ whole genome shotgun (WGS) entry which is preliminary data.</text>
</comment>
<evidence type="ECO:0000256" key="1">
    <source>
        <dbReference type="ARBA" id="ARBA00016067"/>
    </source>
</evidence>
<dbReference type="Gene3D" id="2.130.10.10">
    <property type="entry name" value="YVTN repeat-like/Quinoprotein amine dehydrogenase"/>
    <property type="match status" value="1"/>
</dbReference>
<evidence type="ECO:0000313" key="8">
    <source>
        <dbReference type="EMBL" id="KAK5285232.1"/>
    </source>
</evidence>
<keyword evidence="5" id="KW-0131">Cell cycle</keyword>
<dbReference type="InterPro" id="IPR015943">
    <property type="entry name" value="WD40/YVTN_repeat-like_dom_sf"/>
</dbReference>
<dbReference type="Pfam" id="PF12896">
    <property type="entry name" value="ANAPC4"/>
    <property type="match status" value="1"/>
</dbReference>
<evidence type="ECO:0000313" key="9">
    <source>
        <dbReference type="Proteomes" id="UP001357485"/>
    </source>
</evidence>
<organism evidence="8 9">
    <name type="scientific">Cryomyces antarcticus</name>
    <dbReference type="NCBI Taxonomy" id="329879"/>
    <lineage>
        <taxon>Eukaryota</taxon>
        <taxon>Fungi</taxon>
        <taxon>Dikarya</taxon>
        <taxon>Ascomycota</taxon>
        <taxon>Pezizomycotina</taxon>
        <taxon>Dothideomycetes</taxon>
        <taxon>Dothideomycetes incertae sedis</taxon>
        <taxon>Cryomyces</taxon>
    </lineage>
</organism>
<protein>
    <recommendedName>
        <fullName evidence="1">Anaphase-promoting complex subunit 4</fullName>
    </recommendedName>
</protein>
<feature type="domain" description="Anaphase-promoting complex subunit 4-like WD40" evidence="6">
    <location>
        <begin position="26"/>
        <end position="100"/>
    </location>
</feature>
<keyword evidence="9" id="KW-1185">Reference proteome</keyword>
<name>A0ABR0M6A1_9PEZI</name>
<gene>
    <name evidence="8" type="ORF">LTR16_004693</name>
</gene>
<evidence type="ECO:0000256" key="5">
    <source>
        <dbReference type="ARBA" id="ARBA00023306"/>
    </source>
</evidence>
<evidence type="ECO:0000256" key="3">
    <source>
        <dbReference type="ARBA" id="ARBA00022776"/>
    </source>
</evidence>
<dbReference type="PANTHER" id="PTHR13260">
    <property type="entry name" value="ANAPHASE PROMOTING COMPLEX SUBUNIT 4 APC4"/>
    <property type="match status" value="1"/>
</dbReference>
<proteinExistence type="predicted"/>
<evidence type="ECO:0000256" key="4">
    <source>
        <dbReference type="ARBA" id="ARBA00022786"/>
    </source>
</evidence>
<dbReference type="InterPro" id="IPR024977">
    <property type="entry name" value="Apc4-like_WD40_dom"/>
</dbReference>
<feature type="domain" description="Anaphase-promoting complex subunit 4 long" evidence="7">
    <location>
        <begin position="323"/>
        <end position="418"/>
    </location>
</feature>
<dbReference type="InterPro" id="IPR024790">
    <property type="entry name" value="APC4_long_dom"/>
</dbReference>
<keyword evidence="2" id="KW-0132">Cell division</keyword>
<sequence>MSSFHEPRLVLQTEKTLPQPVHSNLLAYCPTMDLIATVTEDEQLDVYRLNGQRAFGMKRKSPRLSIDSICWKFNGQYLAVAWDDGSVDTVSAESGKVDRQGLRETSTGDGTSRTSYVGWGVNFIDVAGVRARTGSSSSYPSAPFEEQLQSQAATAPWTQELEKVTLDDFLERNPDLDTLGVHSELPKQLALLDVESLLPKLSSLVVRSGQATLPGFRGKQKLGNSDPDVELFNSQSSVDAIFQSSRSRDHNAVDVMVVCREKGIVSPVIYDSLQFGSLERRSNLHERDSKAVLHASHPYSNSHALLWEVHSTKHDGGPCLAFQPLSLKFLDNAGTDFHLIASKTTQLQNLIRYALACVRGVRTTWETSRKLPLRFMENINETLAEKSEGDVTQNLYHLAVTGNCSPTMREWLVDQLRET</sequence>
<evidence type="ECO:0000256" key="2">
    <source>
        <dbReference type="ARBA" id="ARBA00022618"/>
    </source>
</evidence>
<keyword evidence="4" id="KW-0833">Ubl conjugation pathway</keyword>
<keyword evidence="3" id="KW-0498">Mitosis</keyword>
<reference evidence="8 9" key="1">
    <citation type="submission" date="2023-08" db="EMBL/GenBank/DDBJ databases">
        <title>Black Yeasts Isolated from many extreme environments.</title>
        <authorList>
            <person name="Coleine C."/>
            <person name="Stajich J.E."/>
            <person name="Selbmann L."/>
        </authorList>
    </citation>
    <scope>NUCLEOTIDE SEQUENCE [LARGE SCALE GENOMIC DNA]</scope>
    <source>
        <strain evidence="8 9">CCFEE 536</strain>
    </source>
</reference>
<dbReference type="InterPro" id="IPR024789">
    <property type="entry name" value="APC4"/>
</dbReference>
<dbReference type="Proteomes" id="UP001357485">
    <property type="component" value="Unassembled WGS sequence"/>
</dbReference>
<dbReference type="PANTHER" id="PTHR13260:SF0">
    <property type="entry name" value="ANAPHASE-PROMOTING COMPLEX SUBUNIT 4"/>
    <property type="match status" value="1"/>
</dbReference>
<dbReference type="Pfam" id="PF12894">
    <property type="entry name" value="ANAPC4_WD40"/>
    <property type="match status" value="1"/>
</dbReference>
<dbReference type="EMBL" id="JAVRRA010000656">
    <property type="protein sequence ID" value="KAK5285232.1"/>
    <property type="molecule type" value="Genomic_DNA"/>
</dbReference>
<evidence type="ECO:0000259" key="6">
    <source>
        <dbReference type="Pfam" id="PF12894"/>
    </source>
</evidence>
<evidence type="ECO:0000259" key="7">
    <source>
        <dbReference type="Pfam" id="PF12896"/>
    </source>
</evidence>